<comment type="similarity">
    <text evidence="1">Belongs to the acetyl-CoA hydrolase/transferase family.</text>
</comment>
<dbReference type="PANTHER" id="PTHR21432:SF20">
    <property type="entry name" value="ACETYL-COA HYDROLASE"/>
    <property type="match status" value="1"/>
</dbReference>
<keyword evidence="2 5" id="KW-0808">Transferase</keyword>
<protein>
    <submittedName>
        <fullName evidence="5">4-hydroxybutyrate CoA-transferase</fullName>
    </submittedName>
</protein>
<dbReference type="SUPFAM" id="SSF100950">
    <property type="entry name" value="NagB/RpiA/CoA transferase-like"/>
    <property type="match status" value="2"/>
</dbReference>
<evidence type="ECO:0000259" key="3">
    <source>
        <dbReference type="Pfam" id="PF02550"/>
    </source>
</evidence>
<evidence type="ECO:0000259" key="4">
    <source>
        <dbReference type="Pfam" id="PF13336"/>
    </source>
</evidence>
<feature type="domain" description="Acetyl-CoA hydrolase/transferase C-terminal" evidence="4">
    <location>
        <begin position="258"/>
        <end position="409"/>
    </location>
</feature>
<dbReference type="AlphaFoldDB" id="A0A5M3WNV7"/>
<evidence type="ECO:0000256" key="2">
    <source>
        <dbReference type="ARBA" id="ARBA00022679"/>
    </source>
</evidence>
<dbReference type="InterPro" id="IPR038460">
    <property type="entry name" value="AcetylCoA_hyd_C_sf"/>
</dbReference>
<name>A0A5M3WNV7_9ACTN</name>
<dbReference type="Pfam" id="PF13336">
    <property type="entry name" value="AcetylCoA_hyd_C"/>
    <property type="match status" value="1"/>
</dbReference>
<dbReference type="Pfam" id="PF02550">
    <property type="entry name" value="AcetylCoA_hydro"/>
    <property type="match status" value="1"/>
</dbReference>
<dbReference type="Gene3D" id="3.40.1080.20">
    <property type="entry name" value="Acetyl-CoA hydrolase/transferase C-terminal domain"/>
    <property type="match status" value="1"/>
</dbReference>
<dbReference type="Proteomes" id="UP000331127">
    <property type="component" value="Unassembled WGS sequence"/>
</dbReference>
<accession>A0A5M3WNV7</accession>
<dbReference type="Gene3D" id="3.40.1080.10">
    <property type="entry name" value="Glutaconate Coenzyme A-transferase"/>
    <property type="match status" value="1"/>
</dbReference>
<gene>
    <name evidence="5" type="ORF">Amac_038830</name>
</gene>
<dbReference type="InterPro" id="IPR026888">
    <property type="entry name" value="AcetylCoA_hyd_C"/>
</dbReference>
<dbReference type="PANTHER" id="PTHR21432">
    <property type="entry name" value="ACETYL-COA HYDROLASE-RELATED"/>
    <property type="match status" value="1"/>
</dbReference>
<evidence type="ECO:0000256" key="1">
    <source>
        <dbReference type="ARBA" id="ARBA00009632"/>
    </source>
</evidence>
<dbReference type="RefSeq" id="WP_155355737.1">
    <property type="nucleotide sequence ID" value="NZ_BAAAHL010000014.1"/>
</dbReference>
<evidence type="ECO:0000313" key="5">
    <source>
        <dbReference type="EMBL" id="GES10286.1"/>
    </source>
</evidence>
<dbReference type="GO" id="GO:0006083">
    <property type="term" value="P:acetate metabolic process"/>
    <property type="evidence" value="ECO:0007669"/>
    <property type="project" value="InterPro"/>
</dbReference>
<dbReference type="GO" id="GO:0008775">
    <property type="term" value="F:acetate CoA-transferase activity"/>
    <property type="evidence" value="ECO:0007669"/>
    <property type="project" value="InterPro"/>
</dbReference>
<dbReference type="Gene3D" id="3.30.750.70">
    <property type="entry name" value="4-hydroxybutyrate coenzyme like domains"/>
    <property type="match status" value="1"/>
</dbReference>
<dbReference type="InterPro" id="IPR046433">
    <property type="entry name" value="ActCoA_hydro"/>
</dbReference>
<dbReference type="OrthoDB" id="9801795at2"/>
<comment type="caution">
    <text evidence="5">The sequence shown here is derived from an EMBL/GenBank/DDBJ whole genome shotgun (WGS) entry which is preliminary data.</text>
</comment>
<dbReference type="InterPro" id="IPR037171">
    <property type="entry name" value="NagB/RpiA_transferase-like"/>
</dbReference>
<dbReference type="EMBL" id="BLAE01000021">
    <property type="protein sequence ID" value="GES10286.1"/>
    <property type="molecule type" value="Genomic_DNA"/>
</dbReference>
<evidence type="ECO:0000313" key="6">
    <source>
        <dbReference type="Proteomes" id="UP000331127"/>
    </source>
</evidence>
<keyword evidence="6" id="KW-1185">Reference proteome</keyword>
<feature type="domain" description="Acetyl-CoA hydrolase/transferase N-terminal" evidence="3">
    <location>
        <begin position="85"/>
        <end position="168"/>
    </location>
</feature>
<dbReference type="InterPro" id="IPR003702">
    <property type="entry name" value="ActCoA_hydro_N"/>
</dbReference>
<organism evidence="5 6">
    <name type="scientific">Acrocarpospora macrocephala</name>
    <dbReference type="NCBI Taxonomy" id="150177"/>
    <lineage>
        <taxon>Bacteria</taxon>
        <taxon>Bacillati</taxon>
        <taxon>Actinomycetota</taxon>
        <taxon>Actinomycetes</taxon>
        <taxon>Streptosporangiales</taxon>
        <taxon>Streptosporangiaceae</taxon>
        <taxon>Acrocarpospora</taxon>
    </lineage>
</organism>
<reference evidence="5 6" key="1">
    <citation type="submission" date="2019-10" db="EMBL/GenBank/DDBJ databases">
        <title>Whole genome shotgun sequence of Acrocarpospora macrocephala NBRC 16266.</title>
        <authorList>
            <person name="Ichikawa N."/>
            <person name="Kimura A."/>
            <person name="Kitahashi Y."/>
            <person name="Komaki H."/>
            <person name="Oguchi A."/>
        </authorList>
    </citation>
    <scope>NUCLEOTIDE SEQUENCE [LARGE SCALE GENOMIC DNA]</scope>
    <source>
        <strain evidence="5 6">NBRC 16266</strain>
    </source>
</reference>
<proteinExistence type="inferred from homology"/>
<sequence length="409" mass="42794">MPLPATLPPGKAIRLLPANARVVGAPGCGTPETLLRALGETADLLPAPTLYSGLQLGGYPFLDAVRQGHLRYLTWHPYGPARRLSEYVPARASAVPALLDHWQTDAALVRVSPPDRNGYCNLGPSASYVRAAVTRATVVLAEVDPLVPRTHGDTAVHVSEITALVEADTPMCEYHEADRDPLSDRIAAHVLDLLPDRPVLQFGLGSVPESLIHGLAGLRGARVVGMATDAMVALFQQGVLSSLDMMPCPAISAVELMGTRTLMEFADGNPSIGVFDSRTGHAPRRLGGLPGLVSVNSAVEVDLLGQVNAETVRGRQVSGVGGAADFAEAAHGSPGGLSVIAMASTTPDGKHSRIVPALAPGAAATIPRHTPDAVVTEYGVAWLRGKTTAERAESLAHVAHPDHRAELTK</sequence>